<evidence type="ECO:0000256" key="2">
    <source>
        <dbReference type="SAM" id="Phobius"/>
    </source>
</evidence>
<keyword evidence="2" id="KW-0472">Membrane</keyword>
<dbReference type="Proteomes" id="UP000638313">
    <property type="component" value="Unassembled WGS sequence"/>
</dbReference>
<evidence type="ECO:0000313" key="3">
    <source>
        <dbReference type="EMBL" id="GHF67807.1"/>
    </source>
</evidence>
<feature type="compositionally biased region" description="Pro residues" evidence="1">
    <location>
        <begin position="32"/>
        <end position="47"/>
    </location>
</feature>
<reference evidence="3" key="1">
    <citation type="journal article" date="2014" name="Int. J. Syst. Evol. Microbiol.">
        <title>Complete genome sequence of Corynebacterium casei LMG S-19264T (=DSM 44701T), isolated from a smear-ripened cheese.</title>
        <authorList>
            <consortium name="US DOE Joint Genome Institute (JGI-PGF)"/>
            <person name="Walter F."/>
            <person name="Albersmeier A."/>
            <person name="Kalinowski J."/>
            <person name="Ruckert C."/>
        </authorList>
    </citation>
    <scope>NUCLEOTIDE SEQUENCE</scope>
    <source>
        <strain evidence="3">JCM 4059</strain>
    </source>
</reference>
<feature type="transmembrane region" description="Helical" evidence="2">
    <location>
        <begin position="54"/>
        <end position="76"/>
    </location>
</feature>
<feature type="region of interest" description="Disordered" evidence="1">
    <location>
        <begin position="1"/>
        <end position="51"/>
    </location>
</feature>
<gene>
    <name evidence="3" type="ORF">GCM10010218_56640</name>
</gene>
<keyword evidence="4" id="KW-1185">Reference proteome</keyword>
<accession>A0A919B8S2</accession>
<protein>
    <submittedName>
        <fullName evidence="3">Uncharacterized protein</fullName>
    </submittedName>
</protein>
<feature type="compositionally biased region" description="Low complexity" evidence="1">
    <location>
        <begin position="20"/>
        <end position="31"/>
    </location>
</feature>
<dbReference type="RefSeq" id="WP_190132582.1">
    <property type="nucleotide sequence ID" value="NZ_BNBD01000016.1"/>
</dbReference>
<organism evidence="3 4">
    <name type="scientific">Streptomyces mashuensis</name>
    <dbReference type="NCBI Taxonomy" id="33904"/>
    <lineage>
        <taxon>Bacteria</taxon>
        <taxon>Bacillati</taxon>
        <taxon>Actinomycetota</taxon>
        <taxon>Actinomycetes</taxon>
        <taxon>Kitasatosporales</taxon>
        <taxon>Streptomycetaceae</taxon>
        <taxon>Streptomyces</taxon>
    </lineage>
</organism>
<dbReference type="AlphaFoldDB" id="A0A919B8S2"/>
<evidence type="ECO:0000256" key="1">
    <source>
        <dbReference type="SAM" id="MobiDB-lite"/>
    </source>
</evidence>
<feature type="compositionally biased region" description="Low complexity" evidence="1">
    <location>
        <begin position="88"/>
        <end position="101"/>
    </location>
</feature>
<proteinExistence type="predicted"/>
<reference evidence="3" key="2">
    <citation type="submission" date="2020-09" db="EMBL/GenBank/DDBJ databases">
        <authorList>
            <person name="Sun Q."/>
            <person name="Ohkuma M."/>
        </authorList>
    </citation>
    <scope>NUCLEOTIDE SEQUENCE</scope>
    <source>
        <strain evidence="3">JCM 4059</strain>
    </source>
</reference>
<dbReference type="EMBL" id="BNBD01000016">
    <property type="protein sequence ID" value="GHF67807.1"/>
    <property type="molecule type" value="Genomic_DNA"/>
</dbReference>
<keyword evidence="2" id="KW-1133">Transmembrane helix</keyword>
<name>A0A919B8S2_9ACTN</name>
<sequence>MSHDQPGSGDVSPQPPQHQPPYQQGPGYPTQPGLPPPYGGPPGPPYGGPRRGRAVGITVGVVLLAGVLVAGGLLLLRDKEDPKPGVIPGPTAHSPSSGGPAPSLPPERRFRLTTPETLVQGRFVADPGQTDGGYFGDEDQSRLAGLGVADATKTARAYESAPAVTPLAVLRFSGMWGKVQDPANTVENVLRFVASSNSNASASPKPGFEGSAEKETPAGVDADTVVKCQKWNTRKKSKDESDEVRIPVCVWADHSTVGVVQYLDGNVAAYGYQPSLPQTADVLAQVYHDTRTPAG</sequence>
<feature type="region of interest" description="Disordered" evidence="1">
    <location>
        <begin position="84"/>
        <end position="108"/>
    </location>
</feature>
<keyword evidence="2" id="KW-0812">Transmembrane</keyword>
<evidence type="ECO:0000313" key="4">
    <source>
        <dbReference type="Proteomes" id="UP000638313"/>
    </source>
</evidence>
<feature type="region of interest" description="Disordered" evidence="1">
    <location>
        <begin position="197"/>
        <end position="220"/>
    </location>
</feature>
<comment type="caution">
    <text evidence="3">The sequence shown here is derived from an EMBL/GenBank/DDBJ whole genome shotgun (WGS) entry which is preliminary data.</text>
</comment>